<name>A0ABR1EBJ1_NECAM</name>
<evidence type="ECO:0000313" key="3">
    <source>
        <dbReference type="EMBL" id="KAK6759146.1"/>
    </source>
</evidence>
<keyword evidence="4" id="KW-1185">Reference proteome</keyword>
<dbReference type="Pfam" id="PF07707">
    <property type="entry name" value="BACK"/>
    <property type="match status" value="1"/>
</dbReference>
<dbReference type="CDD" id="cd18186">
    <property type="entry name" value="BTB_POZ_ZBTB_KLHL-like"/>
    <property type="match status" value="1"/>
</dbReference>
<dbReference type="Gene3D" id="1.25.40.420">
    <property type="match status" value="1"/>
</dbReference>
<dbReference type="EMBL" id="JAVFWL010000005">
    <property type="protein sequence ID" value="KAK6759146.1"/>
    <property type="molecule type" value="Genomic_DNA"/>
</dbReference>
<evidence type="ECO:0000259" key="2">
    <source>
        <dbReference type="PROSITE" id="PS50097"/>
    </source>
</evidence>
<dbReference type="PROSITE" id="PS50097">
    <property type="entry name" value="BTB"/>
    <property type="match status" value="1"/>
</dbReference>
<feature type="region of interest" description="Disordered" evidence="1">
    <location>
        <begin position="1"/>
        <end position="42"/>
    </location>
</feature>
<feature type="compositionally biased region" description="Low complexity" evidence="1">
    <location>
        <begin position="1"/>
        <end position="13"/>
    </location>
</feature>
<sequence>MGGGSSSLRAKSRSSADLDLLKPTAEQRTPRTRSRLASLAQSSSKQLSKFSFKRKNGNRDKVKSFRDLISTWPLHDIETLCRELETSRILFLLKSSADSARPSFLSIEEQLSSSDSKDFALIIGDHTYPIHRRVAIARCDLVQQLLCEQDFREFHLSFPYGKHFTHHDMCMFIHYVYTGDWNGNADTLQSIRKWMKCHRDLAVDLRNAEKMALKDGDLTIILTSPNSHNEKLAKVCVPDYSIRCDSSILSSRSEVFRGLLKHVRDTRDIVLDEALLPRGFAPVLIHFLYTDELDFSLVPDTALSQSSLSEARAIVAGHAPHSPLYYAIQLIHIAKFFILERLVQLCEDLIVSALCPESCVSILSWATDGGSQYVAQRAQSFLESEFAQIASTHCLFDISLESLVKCAQSQFTQATEVELLEAVIRWGEHELLRRMEEREPNVVADTSHSISRRGVKRADLSGTELRAILAPVAEHLRIDYILPPFHQSLNAAYSRGILDRAPLRADLVCPSTSEIIPDIHWFRPDSDSPGPRYYIPYYKTTKSYLCDARERDEVACFPHPLFSMDSSFQVVITNMLPDLLSAEKFNEIRDKILRAIENADCQYHVRFFPRSFHRRMAVELIALRVLRTMQMDTNYVDVKLACDTEKNTLTAPESENQSGLIYRSQPSLHWPDIMTLEKKDL</sequence>
<dbReference type="Proteomes" id="UP001303046">
    <property type="component" value="Unassembled WGS sequence"/>
</dbReference>
<accession>A0ABR1EBJ1</accession>
<proteinExistence type="predicted"/>
<dbReference type="InterPro" id="IPR000210">
    <property type="entry name" value="BTB/POZ_dom"/>
</dbReference>
<comment type="caution">
    <text evidence="3">The sequence shown here is derived from an EMBL/GenBank/DDBJ whole genome shotgun (WGS) entry which is preliminary data.</text>
</comment>
<dbReference type="InterPro" id="IPR011333">
    <property type="entry name" value="SKP1/BTB/POZ_sf"/>
</dbReference>
<protein>
    <recommendedName>
        <fullName evidence="2">BTB domain-containing protein</fullName>
    </recommendedName>
</protein>
<reference evidence="3 4" key="1">
    <citation type="submission" date="2023-08" db="EMBL/GenBank/DDBJ databases">
        <title>A Necator americanus chromosomal reference genome.</title>
        <authorList>
            <person name="Ilik V."/>
            <person name="Petrzelkova K.J."/>
            <person name="Pardy F."/>
            <person name="Fuh T."/>
            <person name="Niatou-Singa F.S."/>
            <person name="Gouil Q."/>
            <person name="Baker L."/>
            <person name="Ritchie M.E."/>
            <person name="Jex A.R."/>
            <person name="Gazzola D."/>
            <person name="Li H."/>
            <person name="Toshio Fujiwara R."/>
            <person name="Zhan B."/>
            <person name="Aroian R.V."/>
            <person name="Pafco B."/>
            <person name="Schwarz E.M."/>
        </authorList>
    </citation>
    <scope>NUCLEOTIDE SEQUENCE [LARGE SCALE GENOMIC DNA]</scope>
    <source>
        <strain evidence="3 4">Aroian</strain>
        <tissue evidence="3">Whole animal</tissue>
    </source>
</reference>
<evidence type="ECO:0000256" key="1">
    <source>
        <dbReference type="SAM" id="MobiDB-lite"/>
    </source>
</evidence>
<dbReference type="Gene3D" id="3.30.710.10">
    <property type="entry name" value="Potassium Channel Kv1.1, Chain A"/>
    <property type="match status" value="2"/>
</dbReference>
<organism evidence="3 4">
    <name type="scientific">Necator americanus</name>
    <name type="common">Human hookworm</name>
    <dbReference type="NCBI Taxonomy" id="51031"/>
    <lineage>
        <taxon>Eukaryota</taxon>
        <taxon>Metazoa</taxon>
        <taxon>Ecdysozoa</taxon>
        <taxon>Nematoda</taxon>
        <taxon>Chromadorea</taxon>
        <taxon>Rhabditida</taxon>
        <taxon>Rhabditina</taxon>
        <taxon>Rhabditomorpha</taxon>
        <taxon>Strongyloidea</taxon>
        <taxon>Ancylostomatidae</taxon>
        <taxon>Bunostominae</taxon>
        <taxon>Necator</taxon>
    </lineage>
</organism>
<gene>
    <name evidence="3" type="primary">Necator_chrV.g21184</name>
    <name evidence="3" type="ORF">RB195_016391</name>
</gene>
<feature type="domain" description="BTB" evidence="2">
    <location>
        <begin position="216"/>
        <end position="297"/>
    </location>
</feature>
<dbReference type="PANTHER" id="PTHR16064:SF3">
    <property type="entry name" value="BTB_POZ DOMAIN-CONTAINING PROTEIN 7"/>
    <property type="match status" value="1"/>
</dbReference>
<evidence type="ECO:0000313" key="4">
    <source>
        <dbReference type="Proteomes" id="UP001303046"/>
    </source>
</evidence>
<dbReference type="SUPFAM" id="SSF54695">
    <property type="entry name" value="POZ domain"/>
    <property type="match status" value="2"/>
</dbReference>
<dbReference type="InterPro" id="IPR042345">
    <property type="entry name" value="Btbd7"/>
</dbReference>
<dbReference type="InterPro" id="IPR011705">
    <property type="entry name" value="BACK"/>
</dbReference>
<dbReference type="PANTHER" id="PTHR16064">
    <property type="entry name" value="BTB POZ DOMAIN CONTAINING 7"/>
    <property type="match status" value="1"/>
</dbReference>